<name>A0A6G0XCX7_9STRA</name>
<organism evidence="1 2">
    <name type="scientific">Aphanomyces euteiches</name>
    <dbReference type="NCBI Taxonomy" id="100861"/>
    <lineage>
        <taxon>Eukaryota</taxon>
        <taxon>Sar</taxon>
        <taxon>Stramenopiles</taxon>
        <taxon>Oomycota</taxon>
        <taxon>Saprolegniomycetes</taxon>
        <taxon>Saprolegniales</taxon>
        <taxon>Verrucalvaceae</taxon>
        <taxon>Aphanomyces</taxon>
    </lineage>
</organism>
<protein>
    <submittedName>
        <fullName evidence="1">Uncharacterized protein</fullName>
    </submittedName>
</protein>
<proteinExistence type="predicted"/>
<evidence type="ECO:0000313" key="2">
    <source>
        <dbReference type="Proteomes" id="UP000481153"/>
    </source>
</evidence>
<comment type="caution">
    <text evidence="1">The sequence shown here is derived from an EMBL/GenBank/DDBJ whole genome shotgun (WGS) entry which is preliminary data.</text>
</comment>
<dbReference type="Proteomes" id="UP000481153">
    <property type="component" value="Unassembled WGS sequence"/>
</dbReference>
<gene>
    <name evidence="1" type="ORF">Ae201684_006054</name>
</gene>
<keyword evidence="2" id="KW-1185">Reference proteome</keyword>
<reference evidence="1 2" key="1">
    <citation type="submission" date="2019-07" db="EMBL/GenBank/DDBJ databases">
        <title>Genomics analysis of Aphanomyces spp. identifies a new class of oomycete effector associated with host adaptation.</title>
        <authorList>
            <person name="Gaulin E."/>
        </authorList>
    </citation>
    <scope>NUCLEOTIDE SEQUENCE [LARGE SCALE GENOMIC DNA]</scope>
    <source>
        <strain evidence="1 2">ATCC 201684</strain>
    </source>
</reference>
<evidence type="ECO:0000313" key="1">
    <source>
        <dbReference type="EMBL" id="KAF0738063.1"/>
    </source>
</evidence>
<accession>A0A6G0XCX7</accession>
<dbReference type="AlphaFoldDB" id="A0A6G0XCX7"/>
<dbReference type="EMBL" id="VJMJ01000079">
    <property type="protein sequence ID" value="KAF0738063.1"/>
    <property type="molecule type" value="Genomic_DNA"/>
</dbReference>
<sequence length="284" mass="31777">MRIASSRGTARGSSGLAEGRGSFSVRWELNLAKEVANRGTDLFVHVRAIPTRKSSSLDAILVSCLPSGTVRVRTEDQCAVQCIRCSHWKSHADKRAALLLSSTWKMMVRPPADFAMRRCQTLQDSQESQPELELSFHHDGPSESTAPSGFNYYEELLVNGSILPGRAEIKHYRRHPLTLRSQPPSKAVDIMLKNTILALCVERTSWCKSRRRRTSLFHGISPFNLVLHLAPSCCVSFSKELVSALTCRDYSIQTNASSKRMLDQAVAPKLEKIETMRDTFLSTQ</sequence>